<evidence type="ECO:0000313" key="3">
    <source>
        <dbReference type="Proteomes" id="UP000244803"/>
    </source>
</evidence>
<sequence length="301" mass="34137">MSLSYERYQGCSPVYSDFIGYKGDVISDMNVNFSDNSNDLSNKECEDERLAELAMNLERERETYLEAVAVLHEQLRESHAQCQHLVDSHAELTRELEAEADDGWQEAKLWQRKYLTTCKILKSSGIKVPDISNLGTVDNVSIVSSPNLANLSVIHKKDDKPVPSEQNMCVSENVYGSDGQMMSAENNPYNSAENIYGVNAPSLGKKIKTIGKTDDLPLENYGGTWVYTLSDNFEDLESLNFQNLPVFPMGGANGKKRDGLKNVWINLKTPRRFSCQRVDYVRDNFYEPLNKTLELLKYVDY</sequence>
<organism evidence="2 3">
    <name type="scientific">Theileria orientalis</name>
    <dbReference type="NCBI Taxonomy" id="68886"/>
    <lineage>
        <taxon>Eukaryota</taxon>
        <taxon>Sar</taxon>
        <taxon>Alveolata</taxon>
        <taxon>Apicomplexa</taxon>
        <taxon>Aconoidasida</taxon>
        <taxon>Piroplasmida</taxon>
        <taxon>Theileriidae</taxon>
        <taxon>Theileria</taxon>
    </lineage>
</organism>
<evidence type="ECO:0000256" key="1">
    <source>
        <dbReference type="SAM" id="Coils"/>
    </source>
</evidence>
<dbReference type="Proteomes" id="UP000244803">
    <property type="component" value="Chromosome 2"/>
</dbReference>
<reference evidence="2" key="1">
    <citation type="submission" date="2022-07" db="EMBL/GenBank/DDBJ databases">
        <title>Evaluation of T. orientalis genome assembly methods using nanopore sequencing and analysis of variation between genomes.</title>
        <authorList>
            <person name="Yam J."/>
            <person name="Micallef M.L."/>
            <person name="Liu M."/>
            <person name="Djordjevic S.P."/>
            <person name="Bogema D.R."/>
            <person name="Jenkins C."/>
        </authorList>
    </citation>
    <scope>NUCLEOTIDE SEQUENCE</scope>
    <source>
        <strain evidence="2">Fish Creek</strain>
    </source>
</reference>
<dbReference type="AlphaFoldDB" id="A0A976QW80"/>
<gene>
    <name evidence="2" type="ORF">MACJ_001364</name>
</gene>
<protein>
    <submittedName>
        <fullName evidence="2">Uncharacterized protein</fullName>
    </submittedName>
</protein>
<keyword evidence="1" id="KW-0175">Coiled coil</keyword>
<name>A0A976QW80_THEOR</name>
<proteinExistence type="predicted"/>
<dbReference type="OrthoDB" id="346917at2759"/>
<dbReference type="EMBL" id="CP056068">
    <property type="protein sequence ID" value="UKJ90431.1"/>
    <property type="molecule type" value="Genomic_DNA"/>
</dbReference>
<feature type="coiled-coil region" evidence="1">
    <location>
        <begin position="40"/>
        <end position="74"/>
    </location>
</feature>
<evidence type="ECO:0000313" key="2">
    <source>
        <dbReference type="EMBL" id="UKJ90431.1"/>
    </source>
</evidence>
<accession>A0A976QW80</accession>